<dbReference type="InterPro" id="IPR000182">
    <property type="entry name" value="GNAT_dom"/>
</dbReference>
<evidence type="ECO:0000313" key="5">
    <source>
        <dbReference type="EMBL" id="GIO26657.1"/>
    </source>
</evidence>
<evidence type="ECO:0000256" key="1">
    <source>
        <dbReference type="ARBA" id="ARBA00022679"/>
    </source>
</evidence>
<accession>A0A919X671</accession>
<keyword evidence="6" id="KW-1185">Reference proteome</keyword>
<reference evidence="5" key="1">
    <citation type="submission" date="2021-03" db="EMBL/GenBank/DDBJ databases">
        <title>Antimicrobial resistance genes in bacteria isolated from Japanese honey, and their potential for conferring macrolide and lincosamide resistance in the American foulbrood pathogen Paenibacillus larvae.</title>
        <authorList>
            <person name="Okamoto M."/>
            <person name="Kumagai M."/>
            <person name="Kanamori H."/>
            <person name="Takamatsu D."/>
        </authorList>
    </citation>
    <scope>NUCLEOTIDE SEQUENCE</scope>
    <source>
        <strain evidence="5">J43TS3</strain>
    </source>
</reference>
<sequence length="194" mass="22596">MHDQHLLTEIPTLLTKYYILRSVTIDDTYALFSILSNKNTMRFITANPIRSKEEMHKAIVKSLTKFADRQEIPWVIIDKYSQSLIGQFRLHKLDFWHRKAEMGAVIHEDYQGKGVMTEILKTMIPFVFETLELNRLVGDIFAGNEGSRKLLEKFGFKKEGILRQTDFDGERYHDTIVYSLLAEDFTALGKSIFN</sequence>
<dbReference type="PANTHER" id="PTHR43792">
    <property type="entry name" value="GNAT FAMILY, PUTATIVE (AFU_ORTHOLOGUE AFUA_3G00765)-RELATED-RELATED"/>
    <property type="match status" value="1"/>
</dbReference>
<name>A0A919X671_9BACI</name>
<keyword evidence="2" id="KW-0012">Acyltransferase</keyword>
<dbReference type="Gene3D" id="3.40.630.30">
    <property type="match status" value="1"/>
</dbReference>
<gene>
    <name evidence="5" type="ORF">J43TS3_12680</name>
</gene>
<proteinExistence type="inferred from homology"/>
<dbReference type="InterPro" id="IPR051531">
    <property type="entry name" value="N-acetyltransferase"/>
</dbReference>
<dbReference type="PROSITE" id="PS51186">
    <property type="entry name" value="GNAT"/>
    <property type="match status" value="1"/>
</dbReference>
<organism evidence="5 6">
    <name type="scientific">Ornithinibacillus bavariensis</name>
    <dbReference type="NCBI Taxonomy" id="545502"/>
    <lineage>
        <taxon>Bacteria</taxon>
        <taxon>Bacillati</taxon>
        <taxon>Bacillota</taxon>
        <taxon>Bacilli</taxon>
        <taxon>Bacillales</taxon>
        <taxon>Bacillaceae</taxon>
        <taxon>Ornithinibacillus</taxon>
    </lineage>
</organism>
<dbReference type="PANTHER" id="PTHR43792:SF8">
    <property type="entry name" value="[RIBOSOMAL PROTEIN US5]-ALANINE N-ACETYLTRANSFERASE"/>
    <property type="match status" value="1"/>
</dbReference>
<dbReference type="RefSeq" id="WP_212920172.1">
    <property type="nucleotide sequence ID" value="NZ_BORP01000002.1"/>
</dbReference>
<protein>
    <submittedName>
        <fullName evidence="5">N-acetyltransferase</fullName>
    </submittedName>
</protein>
<evidence type="ECO:0000256" key="3">
    <source>
        <dbReference type="ARBA" id="ARBA00038502"/>
    </source>
</evidence>
<dbReference type="AlphaFoldDB" id="A0A919X671"/>
<keyword evidence="1" id="KW-0808">Transferase</keyword>
<dbReference type="Proteomes" id="UP000676917">
    <property type="component" value="Unassembled WGS sequence"/>
</dbReference>
<comment type="similarity">
    <text evidence="3">Belongs to the acetyltransferase family. RimJ subfamily.</text>
</comment>
<dbReference type="InterPro" id="IPR016181">
    <property type="entry name" value="Acyl_CoA_acyltransferase"/>
</dbReference>
<dbReference type="EMBL" id="BORP01000002">
    <property type="protein sequence ID" value="GIO26657.1"/>
    <property type="molecule type" value="Genomic_DNA"/>
</dbReference>
<evidence type="ECO:0000313" key="6">
    <source>
        <dbReference type="Proteomes" id="UP000676917"/>
    </source>
</evidence>
<evidence type="ECO:0000256" key="2">
    <source>
        <dbReference type="ARBA" id="ARBA00023315"/>
    </source>
</evidence>
<evidence type="ECO:0000259" key="4">
    <source>
        <dbReference type="PROSITE" id="PS51186"/>
    </source>
</evidence>
<dbReference type="SUPFAM" id="SSF55729">
    <property type="entry name" value="Acyl-CoA N-acyltransferases (Nat)"/>
    <property type="match status" value="1"/>
</dbReference>
<dbReference type="Pfam" id="PF13302">
    <property type="entry name" value="Acetyltransf_3"/>
    <property type="match status" value="1"/>
</dbReference>
<comment type="caution">
    <text evidence="5">The sequence shown here is derived from an EMBL/GenBank/DDBJ whole genome shotgun (WGS) entry which is preliminary data.</text>
</comment>
<dbReference type="GO" id="GO:0016747">
    <property type="term" value="F:acyltransferase activity, transferring groups other than amino-acyl groups"/>
    <property type="evidence" value="ECO:0007669"/>
    <property type="project" value="InterPro"/>
</dbReference>
<feature type="domain" description="N-acetyltransferase" evidence="4">
    <location>
        <begin position="18"/>
        <end position="183"/>
    </location>
</feature>